<organism evidence="3 4">
    <name type="scientific">Albidovulum marisflavi</name>
    <dbReference type="NCBI Taxonomy" id="2984159"/>
    <lineage>
        <taxon>Bacteria</taxon>
        <taxon>Pseudomonadati</taxon>
        <taxon>Pseudomonadota</taxon>
        <taxon>Alphaproteobacteria</taxon>
        <taxon>Rhodobacterales</taxon>
        <taxon>Paracoccaceae</taxon>
        <taxon>Albidovulum</taxon>
    </lineage>
</organism>
<dbReference type="PIRSF" id="PIRSF033271">
    <property type="entry name" value="UCP033271"/>
    <property type="match status" value="1"/>
</dbReference>
<dbReference type="NCBIfam" id="NF002676">
    <property type="entry name" value="PRK02399.1-4"/>
    <property type="match status" value="1"/>
</dbReference>
<dbReference type="InterPro" id="IPR008322">
    <property type="entry name" value="UPF0261"/>
</dbReference>
<keyword evidence="4" id="KW-1185">Reference proteome</keyword>
<dbReference type="EMBL" id="JAOWKY010000005">
    <property type="protein sequence ID" value="MCV2870303.1"/>
    <property type="molecule type" value="Genomic_DNA"/>
</dbReference>
<gene>
    <name evidence="3" type="ORF">OEW28_16900</name>
</gene>
<dbReference type="InterPro" id="IPR044122">
    <property type="entry name" value="UPF0261_N"/>
</dbReference>
<feature type="domain" description="UPF0261" evidence="2">
    <location>
        <begin position="186"/>
        <end position="402"/>
    </location>
</feature>
<dbReference type="PANTHER" id="PTHR31862">
    <property type="entry name" value="UPF0261 DOMAIN PROTEIN (AFU_ORTHOLOGUE AFUA_1G10120)"/>
    <property type="match status" value="1"/>
</dbReference>
<evidence type="ECO:0000313" key="4">
    <source>
        <dbReference type="Proteomes" id="UP001652542"/>
    </source>
</evidence>
<dbReference type="CDD" id="cd15488">
    <property type="entry name" value="Tm-1-like"/>
    <property type="match status" value="1"/>
</dbReference>
<protein>
    <submittedName>
        <fullName evidence="3">Tm-1-like ATP-binding domain-containing protein</fullName>
    </submittedName>
</protein>
<dbReference type="PANTHER" id="PTHR31862:SF1">
    <property type="entry name" value="UPF0261 DOMAIN PROTEIN (AFU_ORTHOLOGUE AFUA_1G10120)"/>
    <property type="match status" value="1"/>
</dbReference>
<accession>A0ABT2ZGY2</accession>
<evidence type="ECO:0000259" key="1">
    <source>
        <dbReference type="Pfam" id="PF06792"/>
    </source>
</evidence>
<dbReference type="Pfam" id="PF23189">
    <property type="entry name" value="UPF0261_C"/>
    <property type="match status" value="1"/>
</dbReference>
<dbReference type="InterPro" id="IPR056778">
    <property type="entry name" value="UPF0261_C"/>
</dbReference>
<evidence type="ECO:0000259" key="2">
    <source>
        <dbReference type="Pfam" id="PF23189"/>
    </source>
</evidence>
<dbReference type="Pfam" id="PF06792">
    <property type="entry name" value="UPF0261"/>
    <property type="match status" value="1"/>
</dbReference>
<proteinExistence type="predicted"/>
<name>A0ABT2ZGY2_9RHOB</name>
<evidence type="ECO:0000313" key="3">
    <source>
        <dbReference type="EMBL" id="MCV2870303.1"/>
    </source>
</evidence>
<sequence length="420" mass="44824">MPDKTILVIGTYDTKDDELDYLAGVIRNQGGRVVTMDVSVLGDPSRPTDYSKHDVAEEGGSSIAQAIAARDENHAMQIMANGAALLTARLYAEGRFDGMVVLGGTMGTDLALDVTSALPLGVPKYIVSTVSFSPLIPPERLAADTQMILWAGGLYGLNSVCKASLSQAAGAVLGAARAVVPREAAKPLIGMTSLGKSALKYMVPLKPALEERGFEVAVFHATGMGGRAFESLAGQGAFACVFDFCTQELGNFVNGSNISAGPDRLTNAGRSGTPQLVAPGCYDLVDIVGWQPLPEKWKDHPRHEHNRLLTSIVLNESERRVVAHKHSEQLSTAQGPVAILLPRDGLGEWDREGAELHDKQGLETFLNALRDTLPDNVETHWIDGHINDAVFADTALEIFDAWCAAGLVKSSTPAWNQSGK</sequence>
<dbReference type="Gene3D" id="3.40.50.12020">
    <property type="entry name" value="Uncharacterised protein family UPF0261, NN domain"/>
    <property type="match status" value="1"/>
</dbReference>
<dbReference type="RefSeq" id="WP_263735975.1">
    <property type="nucleotide sequence ID" value="NZ_JAOWKY010000005.1"/>
</dbReference>
<dbReference type="Gene3D" id="3.40.50.12030">
    <property type="entry name" value="Uncharacterised protein family UPF0261, NC domain"/>
    <property type="match status" value="1"/>
</dbReference>
<dbReference type="InterPro" id="IPR051353">
    <property type="entry name" value="Tobamovirus_resist_UPF0261"/>
</dbReference>
<feature type="domain" description="UPF0261" evidence="1">
    <location>
        <begin position="4"/>
        <end position="178"/>
    </location>
</feature>
<dbReference type="Proteomes" id="UP001652542">
    <property type="component" value="Unassembled WGS sequence"/>
</dbReference>
<comment type="caution">
    <text evidence="3">The sequence shown here is derived from an EMBL/GenBank/DDBJ whole genome shotgun (WGS) entry which is preliminary data.</text>
</comment>
<reference evidence="3 4" key="1">
    <citation type="submission" date="2022-10" db="EMBL/GenBank/DDBJ databases">
        <title>Defluviimonas sp. nov., isolated from ocean surface water.</title>
        <authorList>
            <person name="He W."/>
            <person name="Wang L."/>
            <person name="Zhang D.-F."/>
        </authorList>
    </citation>
    <scope>NUCLEOTIDE SEQUENCE [LARGE SCALE GENOMIC DNA]</scope>
    <source>
        <strain evidence="3 4">WL0002</strain>
    </source>
</reference>